<evidence type="ECO:0000256" key="1">
    <source>
        <dbReference type="ARBA" id="ARBA00010062"/>
    </source>
</evidence>
<dbReference type="STRING" id="1802315.A3F51_01790"/>
<organism evidence="5 6">
    <name type="scientific">Candidatus Taylorbacteria bacterium RIFCSPHIGHO2_12_FULL_45_16</name>
    <dbReference type="NCBI Taxonomy" id="1802315"/>
    <lineage>
        <taxon>Bacteria</taxon>
        <taxon>Candidatus Tayloriibacteriota</taxon>
    </lineage>
</organism>
<dbReference type="PANTHER" id="PTHR30483">
    <property type="entry name" value="LEUCINE-SPECIFIC-BINDING PROTEIN"/>
    <property type="match status" value="1"/>
</dbReference>
<comment type="similarity">
    <text evidence="1">Belongs to the leucine-binding protein family.</text>
</comment>
<dbReference type="Proteomes" id="UP000178089">
    <property type="component" value="Unassembled WGS sequence"/>
</dbReference>
<dbReference type="AlphaFoldDB" id="A0A1G2N0M5"/>
<gene>
    <name evidence="5" type="ORF">A3F51_01790</name>
</gene>
<dbReference type="InterPro" id="IPR028081">
    <property type="entry name" value="Leu-bd"/>
</dbReference>
<protein>
    <recommendedName>
        <fullName evidence="4">Leucine-binding protein domain-containing protein</fullName>
    </recommendedName>
</protein>
<evidence type="ECO:0000256" key="3">
    <source>
        <dbReference type="SAM" id="Phobius"/>
    </source>
</evidence>
<keyword evidence="3" id="KW-0812">Transmembrane</keyword>
<proteinExistence type="inferred from homology"/>
<dbReference type="EMBL" id="MHRT01000006">
    <property type="protein sequence ID" value="OHA28979.1"/>
    <property type="molecule type" value="Genomic_DNA"/>
</dbReference>
<dbReference type="Gene3D" id="3.40.50.2300">
    <property type="match status" value="2"/>
</dbReference>
<accession>A0A1G2N0M5</accession>
<evidence type="ECO:0000313" key="6">
    <source>
        <dbReference type="Proteomes" id="UP000178089"/>
    </source>
</evidence>
<dbReference type="Pfam" id="PF13458">
    <property type="entry name" value="Peripla_BP_6"/>
    <property type="match status" value="1"/>
</dbReference>
<dbReference type="InterPro" id="IPR028082">
    <property type="entry name" value="Peripla_BP_I"/>
</dbReference>
<keyword evidence="2" id="KW-0732">Signal</keyword>
<dbReference type="SUPFAM" id="SSF53822">
    <property type="entry name" value="Periplasmic binding protein-like I"/>
    <property type="match status" value="1"/>
</dbReference>
<feature type="domain" description="Leucine-binding protein" evidence="4">
    <location>
        <begin position="32"/>
        <end position="239"/>
    </location>
</feature>
<name>A0A1G2N0M5_9BACT</name>
<sequence>MSKTLKIIITVIVVALIIWIIATKGEKPANQPLRVGVISVLSGPFADYGEEVRKGVLSEASSTPDVEFVFEDDKCEPKDAVSAFNKLVQFEKIQVIIGPVCGSPQEAVIPLIKETGAIVLVPSAASSDLYSQSGGNFFNVQYSLEDESTFVAMKMNERGYKKVALVSYRNAFSETHVKAFKQKFTGEIIDHIFVDANSDVASELAKIKAEKPDAIYSPDAAFFFGNGVIKLRQLGVMAPIFGTYVTELPAVRTLVPDVFYSYPGNLEGTQGAVYELSKQAARIAVGAVKECSNDTKCIKKKLDLSGTFDVSGVYKRPLILKQVKGNEVVEVK</sequence>
<keyword evidence="3" id="KW-0472">Membrane</keyword>
<dbReference type="InterPro" id="IPR051010">
    <property type="entry name" value="BCAA_transport"/>
</dbReference>
<feature type="transmembrane region" description="Helical" evidence="3">
    <location>
        <begin position="5"/>
        <end position="22"/>
    </location>
</feature>
<dbReference type="PANTHER" id="PTHR30483:SF6">
    <property type="entry name" value="PERIPLASMIC BINDING PROTEIN OF ABC TRANSPORTER FOR NATURAL AMINO ACIDS"/>
    <property type="match status" value="1"/>
</dbReference>
<evidence type="ECO:0000313" key="5">
    <source>
        <dbReference type="EMBL" id="OHA28979.1"/>
    </source>
</evidence>
<keyword evidence="3" id="KW-1133">Transmembrane helix</keyword>
<evidence type="ECO:0000259" key="4">
    <source>
        <dbReference type="Pfam" id="PF13458"/>
    </source>
</evidence>
<reference evidence="5 6" key="1">
    <citation type="journal article" date="2016" name="Nat. Commun.">
        <title>Thousands of microbial genomes shed light on interconnected biogeochemical processes in an aquifer system.</title>
        <authorList>
            <person name="Anantharaman K."/>
            <person name="Brown C.T."/>
            <person name="Hug L.A."/>
            <person name="Sharon I."/>
            <person name="Castelle C.J."/>
            <person name="Probst A.J."/>
            <person name="Thomas B.C."/>
            <person name="Singh A."/>
            <person name="Wilkins M.J."/>
            <person name="Karaoz U."/>
            <person name="Brodie E.L."/>
            <person name="Williams K.H."/>
            <person name="Hubbard S.S."/>
            <person name="Banfield J.F."/>
        </authorList>
    </citation>
    <scope>NUCLEOTIDE SEQUENCE [LARGE SCALE GENOMIC DNA]</scope>
</reference>
<comment type="caution">
    <text evidence="5">The sequence shown here is derived from an EMBL/GenBank/DDBJ whole genome shotgun (WGS) entry which is preliminary data.</text>
</comment>
<evidence type="ECO:0000256" key="2">
    <source>
        <dbReference type="ARBA" id="ARBA00022729"/>
    </source>
</evidence>